<evidence type="ECO:0000256" key="2">
    <source>
        <dbReference type="SAM" id="SignalP"/>
    </source>
</evidence>
<evidence type="ECO:0000313" key="4">
    <source>
        <dbReference type="Proteomes" id="UP000007151"/>
    </source>
</evidence>
<dbReference type="FunCoup" id="A0A212EGH2">
    <property type="interactions" value="828"/>
</dbReference>
<dbReference type="PANTHER" id="PTHR12517:SF0">
    <property type="entry name" value="INTERMEMBRANE LIPID TRANSFER PROTEIN VPS13B"/>
    <property type="match status" value="1"/>
</dbReference>
<sequence length="2693" mass="297283">TKLKTFFWFQWVVSRATIVVATPQVKLAIVIDDVISTVDLQEHYNQLKVKVASASIRHYKRTASDDWTPGVLGGRIIEVREPANAKEENHFLAVTITQASISNLPVSWKEELHPKLLEQNANVDSMWEVYATLAPLEAVLQPDVLDYMLCWLHDLTPQSICPLTTDDQSSSSWQWPFFYVTAGGLRLLMTSGEEDNDKGDDTFMLIIGKVSVNPHPDNPICRQSINVAADNNWSSPAPGFEGRQYEVHVKNLAFNSARFSQIVNEEATESEILKGTGSENPALKWSQPIISPIITPILHSMDVSCVLAPPIYSCGAMTCGAAVELNLLSDCVVELAASRLCLMQDMAKRFAHALRHREDSSFVLEEDASCPYLPYLVNHEPCDTSPADSETTLFEGRCESEGAKSALEVSRSYMFDSGFETASHSTYKIRRESSSVPLKKSVSIAGVDYTAKSSDFLEVFITMGTIDVSLYARDDGSPEITELKPPPGIFKPPDTDTEVFNQIKVTVVEKKNAQKLDDSRDSMTASRSLTETHRNADVGKTKLDRMALQFVRETEGNVPLVHVTFQQPNFYYRKRRKQKTIQISLFNAWFGLGAGPNSTSWNAPLMITANGTNDPVTDIPPALATLRIDLASGGYMTLTSGNPKGAVKLEIERPVLFEVSADRIQRVIRIIELVRKNIECQHSTAPAENKSIFLYNMRRYMVANQVENISLHTGQVGVRGSEGVAGWGALRVQVAAGNRPEKMNCRLLLSALLLSTGSPTDCRHVLLQPMIAGAVLDATWEAWRRAEGGPSAKEPTIRMGIDLDHITVDLRPSDMTTIVRIIDTLKESLSVMSETPSESPSAEFKPVSGHRRSSFFVPQTNSETNDQAYHYYKDDLRSGAFKIITGGQLPMAYQVMLHGSTVSWRYPHPRAVIRLVAFPIPGHVEEVECALELYCPLLMRWETYAYFQLPVNDPQELQFSVTPEDAVFALMWRVRACSDTEQKSQPFEFDAKKFMPRHDPLAGEPVIESDYYRQTCRVSAEQVAGALRVDSYFAPRLLPRARLALRLAGVEIHVHNDIRQLSKQTSSVEGYYVSRPLMRSHRVLSLRTRNSAIHAVFASASRILFDMHVSSDLIDSATGTMQELVQQFHVQGTLSLCSEPRLRLRAGHLRVNVHVPGVSTIMALAEDWKEVISGCKVPESERQIDVTEHHVESIEKSLEGRVSLWVHNSCAAALRVGQEGTDEIVPLSSGAALAYRWHSPIASKKLRFAVASPSADWHWSSSIPFSGSARVRVDDAYLYVHVTDSGSRRDMYLSGRLVLANVLRHNLLYKVRSQCPEKKIWQTVSSGELLAENVGLSVLCKSDCESILKIKFTTHDSGWSGDIPLKECRKENVPWLVKVPSAGDVSYTSVWCRVVRARSTGRIMATIWPFYILRSYLSLDADVLISTEPGPPQSTETPTKIVQTAAGHGATTHLNAPGTTAARHTLTFQYRNIDCPVTREAVPLHYGVTETSVFEKPSSINDLEEAIDVVQKWIKSSGKDAKSLWPYSIVRKHWPGTWSPALLQPRCDVTVRYAPVRACGGCSLELRLCPVVLLANASPVALTLRAHDATPLCRLEPGMAIAPPTAVVQKPFFMSVEMGRETFVSGQLQVCKEEPGRYGTPAPGFVTLDRATDFAIQCNQKVALLTMYYEIKEDINVMGITSTFILMNRLDRVILVAAIAIPNEMDTKSVLRPKAFKVVHPTKKESLQGTPLCRFWVSGRWRGGDAEELRNFLCFALPTEKTHSSPVPVALGTTPVRRSIALTDDNGQSVCVTVTQVRHEARWVVTVAQDPCPQLVVQNHTATALMVAEPVATENPTNIVEAVNECTNVLWWCNVEAGRMTHYSTPGYCARYPPPQQTTKQPIPAITVRRTSDGISEWSQPIAIADGEQLVQLAGGVTIKIRIRTHPHSTLVELQDVDENDISASDIRRRLIGVFSEESLSLQEEKEMVLTYAQKKLRRTSAADKQPQLEKEMSENTQAEEVTLLSADRQTDLLSASQIVTEETPPQDKSNENDDKKDRDQTVMTVDTRRVSIPEANTSDVPSAVTVARNDSNELSETSILLEEVYEKECDLEELLICFVITLTSSSDLNSSSATWSEVERVRCVIGSIAVTFSGAPDVLPLLALHLQRAAIIVNADSRKIRTTISVSDVQIDNAQYETEQFDFAVVATTRSEDHEPERWPPLWGMTNELFATRRAEAKLLLQTCHDKWTVAGTSFNGQHYPFPTFHGIIYRHFSELMEVEVRLGPLGLYIEDAYLAAAIELYHLAVPLKSHTSESLVLAEFRTLQNPVRLRKLHVHPLNLTLTLHTAVRMYIALDESPLRLSAFVLQDVMTSPERLTHAFTVHYLSAAILGAGWVVGGLELLGAPGALAARVGSAGGGVRGVASAAAAALLRSLSAAAGSLARNLDLLAGDHEHARRAAAARRRPPQSLMAGLVAGITNFAINILGAVGGLAHHPLVGVAVGESGSGAAALRRGILGAITKPLSATADLVAYAGHGLLTQTGWDTIPQPRPCISSGSSVSGWRRDCVRWSFRLAELSALAGYDALLDQAPLHLLLTHKFLVIADPETERIVEMIDFKTCTLGPYEGQIIELHVSQKRAPRLSECRAVVDEDNEYHISAAAMARVARYTGAEGYNSNESRVLTLLPSPGVSHALYAALAAALHHNASTHFPFM</sequence>
<dbReference type="InParanoid" id="A0A212EGH2"/>
<reference evidence="3 4" key="1">
    <citation type="journal article" date="2011" name="Cell">
        <title>The monarch butterfly genome yields insights into long-distance migration.</title>
        <authorList>
            <person name="Zhan S."/>
            <person name="Merlin C."/>
            <person name="Boore J.L."/>
            <person name="Reppert S.M."/>
        </authorList>
    </citation>
    <scope>NUCLEOTIDE SEQUENCE [LARGE SCALE GENOMIC DNA]</scope>
    <source>
        <strain evidence="3">F-2</strain>
    </source>
</reference>
<name>A0A212EGH2_DANPL</name>
<keyword evidence="2" id="KW-0732">Signal</keyword>
<proteinExistence type="predicted"/>
<dbReference type="STRING" id="278856.A0A212EGH2"/>
<feature type="compositionally biased region" description="Basic and acidic residues" evidence="1">
    <location>
        <begin position="2029"/>
        <end position="2044"/>
    </location>
</feature>
<feature type="chain" id="PRO_5012194291" evidence="2">
    <location>
        <begin position="22"/>
        <end position="2693"/>
    </location>
</feature>
<protein>
    <submittedName>
        <fullName evidence="3">Vacuolar protein sorting-associated protein 13B</fullName>
    </submittedName>
</protein>
<comment type="caution">
    <text evidence="3">The sequence shown here is derived from an EMBL/GenBank/DDBJ whole genome shotgun (WGS) entry which is preliminary data.</text>
</comment>
<feature type="signal peptide" evidence="2">
    <location>
        <begin position="1"/>
        <end position="21"/>
    </location>
</feature>
<gene>
    <name evidence="3" type="ORF">KGM_206126B</name>
</gene>
<dbReference type="Proteomes" id="UP000007151">
    <property type="component" value="Unassembled WGS sequence"/>
</dbReference>
<feature type="region of interest" description="Disordered" evidence="1">
    <location>
        <begin position="1977"/>
        <end position="1997"/>
    </location>
</feature>
<organism evidence="3 4">
    <name type="scientific">Danaus plexippus plexippus</name>
    <dbReference type="NCBI Taxonomy" id="278856"/>
    <lineage>
        <taxon>Eukaryota</taxon>
        <taxon>Metazoa</taxon>
        <taxon>Ecdysozoa</taxon>
        <taxon>Arthropoda</taxon>
        <taxon>Hexapoda</taxon>
        <taxon>Insecta</taxon>
        <taxon>Pterygota</taxon>
        <taxon>Neoptera</taxon>
        <taxon>Endopterygota</taxon>
        <taxon>Lepidoptera</taxon>
        <taxon>Glossata</taxon>
        <taxon>Ditrysia</taxon>
        <taxon>Papilionoidea</taxon>
        <taxon>Nymphalidae</taxon>
        <taxon>Danainae</taxon>
        <taxon>Danaini</taxon>
        <taxon>Danaina</taxon>
        <taxon>Danaus</taxon>
        <taxon>Danaus</taxon>
    </lineage>
</organism>
<accession>A0A212EGH2</accession>
<evidence type="ECO:0000313" key="3">
    <source>
        <dbReference type="EMBL" id="OWR40590.1"/>
    </source>
</evidence>
<dbReference type="PANTHER" id="PTHR12517">
    <property type="entry name" value="VACUOLAR PROTEIN SORTING-ASSOCIATED PROTEIN 13B"/>
    <property type="match status" value="1"/>
</dbReference>
<evidence type="ECO:0000256" key="1">
    <source>
        <dbReference type="SAM" id="MobiDB-lite"/>
    </source>
</evidence>
<dbReference type="KEGG" id="dpl:KGM_206126B"/>
<dbReference type="EMBL" id="AGBW02015069">
    <property type="protein sequence ID" value="OWR40590.1"/>
    <property type="molecule type" value="Genomic_DNA"/>
</dbReference>
<dbReference type="eggNOG" id="KOG1809">
    <property type="taxonomic scope" value="Eukaryota"/>
</dbReference>
<dbReference type="InterPro" id="IPR039782">
    <property type="entry name" value="VPS13B"/>
</dbReference>
<keyword evidence="4" id="KW-1185">Reference proteome</keyword>
<feature type="region of interest" description="Disordered" evidence="1">
    <location>
        <begin position="2016"/>
        <end position="2044"/>
    </location>
</feature>
<feature type="non-terminal residue" evidence="3">
    <location>
        <position position="1"/>
    </location>
</feature>